<gene>
    <name evidence="1" type="ORF">E5331_06155</name>
</gene>
<keyword evidence="1" id="KW-0547">Nucleotide-binding</keyword>
<keyword evidence="1" id="KW-0067">ATP-binding</keyword>
<evidence type="ECO:0000313" key="2">
    <source>
        <dbReference type="Proteomes" id="UP000306319"/>
    </source>
</evidence>
<dbReference type="Proteomes" id="UP000306319">
    <property type="component" value="Unassembled WGS sequence"/>
</dbReference>
<keyword evidence="2" id="KW-1185">Reference proteome</keyword>
<proteinExistence type="predicted"/>
<evidence type="ECO:0000313" key="1">
    <source>
        <dbReference type="EMBL" id="TGY79589.1"/>
    </source>
</evidence>
<comment type="caution">
    <text evidence="1">The sequence shown here is derived from an EMBL/GenBank/DDBJ whole genome shotgun (WGS) entry which is preliminary data.</text>
</comment>
<sequence>MIDRIKIQNFKSIVDLKFNPGSFNVIIGPNGCGKSNILEAISFASAASQNKLDYEYLVNRDVRMSEPKFMFNAFDDEEDAPTEDNDDGSKKINAINIAIDCSDTRHVNKIIYLDEVKRWIDLAFMANRGIYEMLKTDKDLAVSILKPMIESSGEKVYDVSDVEDLIKSFATKSTDLERFLVYRPTEHFLRKTFDTSIFPLGVHGEGLLKYLKEMAEERNSQLFDEINNGLSLLDWFDGFMVPENLMSDEYRLSIGDRYLKDSLHYFDQRSTNEGFLFMLFYLTLFNSHDMPRFFAVDNIESALNPKLLTRLINYLVERTIAGDKQVIVTTHSPFVLDALDLEDDRIRLFVARRDIDGHTRLERVPYRKDRKMKLSQLWMSGLIGGLPDNF</sequence>
<protein>
    <submittedName>
        <fullName evidence="1">ATP-binding cassette domain-containing protein</fullName>
    </submittedName>
</protein>
<organism evidence="1 2">
    <name type="scientific">Lepagella muris</name>
    <dbReference type="NCBI Taxonomy" id="3032870"/>
    <lineage>
        <taxon>Bacteria</taxon>
        <taxon>Pseudomonadati</taxon>
        <taxon>Bacteroidota</taxon>
        <taxon>Bacteroidia</taxon>
        <taxon>Bacteroidales</taxon>
        <taxon>Muribaculaceae</taxon>
        <taxon>Lepagella</taxon>
    </lineage>
</organism>
<accession>A0AC61RFS0</accession>
<name>A0AC61RFS0_9BACT</name>
<dbReference type="EMBL" id="SRYB01000006">
    <property type="protein sequence ID" value="TGY79589.1"/>
    <property type="molecule type" value="Genomic_DNA"/>
</dbReference>
<reference evidence="1" key="1">
    <citation type="submission" date="2019-04" db="EMBL/GenBank/DDBJ databases">
        <title>Microbes associate with the intestines of laboratory mice.</title>
        <authorList>
            <person name="Navarre W."/>
            <person name="Wong E."/>
            <person name="Huang K."/>
            <person name="Tropini C."/>
            <person name="Ng K."/>
            <person name="Yu B."/>
        </authorList>
    </citation>
    <scope>NUCLEOTIDE SEQUENCE</scope>
    <source>
        <strain evidence="1">NM04_E33</strain>
    </source>
</reference>